<proteinExistence type="inferred from homology"/>
<reference evidence="8 9" key="1">
    <citation type="submission" date="2023-07" db="EMBL/GenBank/DDBJ databases">
        <title>Sequencing the genomes of 1000 actinobacteria strains.</title>
        <authorList>
            <person name="Klenk H.-P."/>
        </authorList>
    </citation>
    <scope>NUCLEOTIDE SEQUENCE [LARGE SCALE GENOMIC DNA]</scope>
    <source>
        <strain evidence="8 9">DSM 44388</strain>
    </source>
</reference>
<feature type="compositionally biased region" description="Basic residues" evidence="6">
    <location>
        <begin position="351"/>
        <end position="363"/>
    </location>
</feature>
<dbReference type="InterPro" id="IPR037396">
    <property type="entry name" value="FMN_HAD"/>
</dbReference>
<accession>A0ABT9NW33</accession>
<comment type="cofactor">
    <cofactor evidence="1">
        <name>FMN</name>
        <dbReference type="ChEBI" id="CHEBI:58210"/>
    </cofactor>
</comment>
<dbReference type="PIRSF" id="PIRSF000138">
    <property type="entry name" value="Al-hdrx_acd_dh"/>
    <property type="match status" value="1"/>
</dbReference>
<protein>
    <submittedName>
        <fullName evidence="8">4-hydroxymandelate oxidase</fullName>
        <ecNumber evidence="8">1.1.3.46</ecNumber>
    </submittedName>
</protein>
<keyword evidence="4 8" id="KW-0560">Oxidoreductase</keyword>
<evidence type="ECO:0000256" key="3">
    <source>
        <dbReference type="ARBA" id="ARBA00022643"/>
    </source>
</evidence>
<dbReference type="EMBL" id="JAUSQZ010000001">
    <property type="protein sequence ID" value="MDP9824634.1"/>
    <property type="molecule type" value="Genomic_DNA"/>
</dbReference>
<evidence type="ECO:0000256" key="4">
    <source>
        <dbReference type="ARBA" id="ARBA00023002"/>
    </source>
</evidence>
<dbReference type="RefSeq" id="WP_307237570.1">
    <property type="nucleotide sequence ID" value="NZ_JAUSQZ010000001.1"/>
</dbReference>
<dbReference type="InterPro" id="IPR013785">
    <property type="entry name" value="Aldolase_TIM"/>
</dbReference>
<evidence type="ECO:0000256" key="6">
    <source>
        <dbReference type="SAM" id="MobiDB-lite"/>
    </source>
</evidence>
<feature type="domain" description="FMN hydroxy acid dehydrogenase" evidence="7">
    <location>
        <begin position="2"/>
        <end position="350"/>
    </location>
</feature>
<keyword evidence="9" id="KW-1185">Reference proteome</keyword>
<dbReference type="PROSITE" id="PS00557">
    <property type="entry name" value="FMN_HYDROXY_ACID_DH_1"/>
    <property type="match status" value="1"/>
</dbReference>
<evidence type="ECO:0000256" key="1">
    <source>
        <dbReference type="ARBA" id="ARBA00001917"/>
    </source>
</evidence>
<dbReference type="CDD" id="cd02809">
    <property type="entry name" value="alpha_hydroxyacid_oxid_FMN"/>
    <property type="match status" value="1"/>
</dbReference>
<evidence type="ECO:0000259" key="7">
    <source>
        <dbReference type="PROSITE" id="PS51349"/>
    </source>
</evidence>
<dbReference type="PANTHER" id="PTHR10578:SF107">
    <property type="entry name" value="2-HYDROXYACID OXIDASE 1"/>
    <property type="match status" value="1"/>
</dbReference>
<dbReference type="InterPro" id="IPR012133">
    <property type="entry name" value="Alpha-hydoxy_acid_DH_FMN"/>
</dbReference>
<dbReference type="PROSITE" id="PS51349">
    <property type="entry name" value="FMN_HYDROXY_ACID_DH_2"/>
    <property type="match status" value="1"/>
</dbReference>
<dbReference type="GO" id="GO:0016491">
    <property type="term" value="F:oxidoreductase activity"/>
    <property type="evidence" value="ECO:0007669"/>
    <property type="project" value="UniProtKB-KW"/>
</dbReference>
<name>A0ABT9NW33_9ACTN</name>
<evidence type="ECO:0000256" key="5">
    <source>
        <dbReference type="ARBA" id="ARBA00024042"/>
    </source>
</evidence>
<sequence>MPADTRWFSLDDIEKAAQNTLTKEHADFFAGAAGDESTLRSNRDAFERIRLRPRVLRDVSSRSTGITLLGRHLDTPVIVSPTAFHRLAHPDGEIATARAVAAANTVMIVSMAATTRIEAIGEETERWLQLYLQPDGDFTTALVQRAEKAGYGALVVTVDSPVLGRRERDHRNGFHDLPAGLRCENMVDDAGTLRSIAMDASVTWESVDRLRAVTGLPVLLKGVLHPDDARRAVDHGVAGIVVSNHGGRQLDGTVATIDALPAIAEAVPDGFPLILDGGVRRGIDVVRALALGASAVGIGRPVLWGLAAGGQDGVSQVLDLLRTEVDEALALCGVSRPDHLDPDVIWTGPPTHRRVPKHPGGHP</sequence>
<keyword evidence="3" id="KW-0288">FMN</keyword>
<comment type="similarity">
    <text evidence="5">Belongs to the FMN-dependent alpha-hydroxy acid dehydrogenase family.</text>
</comment>
<evidence type="ECO:0000313" key="8">
    <source>
        <dbReference type="EMBL" id="MDP9824634.1"/>
    </source>
</evidence>
<gene>
    <name evidence="8" type="ORF">J2S57_000383</name>
</gene>
<organism evidence="8 9">
    <name type="scientific">Kineosporia succinea</name>
    <dbReference type="NCBI Taxonomy" id="84632"/>
    <lineage>
        <taxon>Bacteria</taxon>
        <taxon>Bacillati</taxon>
        <taxon>Actinomycetota</taxon>
        <taxon>Actinomycetes</taxon>
        <taxon>Kineosporiales</taxon>
        <taxon>Kineosporiaceae</taxon>
        <taxon>Kineosporia</taxon>
    </lineage>
</organism>
<dbReference type="Proteomes" id="UP001235712">
    <property type="component" value="Unassembled WGS sequence"/>
</dbReference>
<dbReference type="InterPro" id="IPR008259">
    <property type="entry name" value="FMN_hydac_DH_AS"/>
</dbReference>
<feature type="region of interest" description="Disordered" evidence="6">
    <location>
        <begin position="343"/>
        <end position="363"/>
    </location>
</feature>
<comment type="caution">
    <text evidence="8">The sequence shown here is derived from an EMBL/GenBank/DDBJ whole genome shotgun (WGS) entry which is preliminary data.</text>
</comment>
<dbReference type="InterPro" id="IPR000262">
    <property type="entry name" value="FMN-dep_DH"/>
</dbReference>
<evidence type="ECO:0000256" key="2">
    <source>
        <dbReference type="ARBA" id="ARBA00022630"/>
    </source>
</evidence>
<keyword evidence="2" id="KW-0285">Flavoprotein</keyword>
<dbReference type="SUPFAM" id="SSF51395">
    <property type="entry name" value="FMN-linked oxidoreductases"/>
    <property type="match status" value="1"/>
</dbReference>
<dbReference type="EC" id="1.1.3.46" evidence="8"/>
<dbReference type="PANTHER" id="PTHR10578">
    <property type="entry name" value="S -2-HYDROXY-ACID OXIDASE-RELATED"/>
    <property type="match status" value="1"/>
</dbReference>
<dbReference type="Gene3D" id="3.20.20.70">
    <property type="entry name" value="Aldolase class I"/>
    <property type="match status" value="1"/>
</dbReference>
<evidence type="ECO:0000313" key="9">
    <source>
        <dbReference type="Proteomes" id="UP001235712"/>
    </source>
</evidence>
<dbReference type="Pfam" id="PF01070">
    <property type="entry name" value="FMN_dh"/>
    <property type="match status" value="1"/>
</dbReference>